<reference evidence="2 3" key="1">
    <citation type="submission" date="2015-08" db="EMBL/GenBank/DDBJ databases">
        <title>The genome of the Asian arowana (Scleropages formosus).</title>
        <authorList>
            <person name="Tan M.H."/>
            <person name="Gan H.M."/>
            <person name="Croft L.J."/>
            <person name="Austin C.M."/>
        </authorList>
    </citation>
    <scope>NUCLEOTIDE SEQUENCE [LARGE SCALE GENOMIC DNA]</scope>
    <source>
        <strain evidence="2">Aro1</strain>
    </source>
</reference>
<comment type="caution">
    <text evidence="2">The sequence shown here is derived from an EMBL/GenBank/DDBJ whole genome shotgun (WGS) entry which is preliminary data.</text>
</comment>
<organism evidence="2 3">
    <name type="scientific">Scleropages formosus</name>
    <name type="common">Asian bonytongue</name>
    <name type="synonym">Osteoglossum formosum</name>
    <dbReference type="NCBI Taxonomy" id="113540"/>
    <lineage>
        <taxon>Eukaryota</taxon>
        <taxon>Metazoa</taxon>
        <taxon>Chordata</taxon>
        <taxon>Craniata</taxon>
        <taxon>Vertebrata</taxon>
        <taxon>Euteleostomi</taxon>
        <taxon>Actinopterygii</taxon>
        <taxon>Neopterygii</taxon>
        <taxon>Teleostei</taxon>
        <taxon>Osteoglossocephala</taxon>
        <taxon>Osteoglossomorpha</taxon>
        <taxon>Osteoglossiformes</taxon>
        <taxon>Osteoglossidae</taxon>
        <taxon>Scleropages</taxon>
    </lineage>
</organism>
<accession>A0A0P7YYN4</accession>
<evidence type="ECO:0000313" key="3">
    <source>
        <dbReference type="Proteomes" id="UP000034805"/>
    </source>
</evidence>
<dbReference type="EMBL" id="JARO02002212">
    <property type="protein sequence ID" value="KPP73264.1"/>
    <property type="molecule type" value="Genomic_DNA"/>
</dbReference>
<protein>
    <recommendedName>
        <fullName evidence="1">DNA-directed RNA polymerase III subunit RPC5 C-terminal domain-containing protein</fullName>
    </recommendedName>
</protein>
<dbReference type="AlphaFoldDB" id="A0A0P7YYN4"/>
<dbReference type="Proteomes" id="UP000034805">
    <property type="component" value="Unassembled WGS sequence"/>
</dbReference>
<evidence type="ECO:0000259" key="1">
    <source>
        <dbReference type="Pfam" id="PF19725"/>
    </source>
</evidence>
<sequence>MRSDIDLRYSDVLDDCVRATGQLTRVKPDEGSPFLHRVALSLGAAGHKQALNAQVSAVLGAMGWGRLGGVNRRFSLKRSGRVSGLRSLNEKLLSYVLSEVTVFHDFAFIPLARSLSPQFPSQSSAAMDEQKVFALWHTGETFDKHRHILFDIYMKHYRVRRNVIQTRLTQELGEDVTKADIDRLLKVHTARVPNSKPSRVLLQECCISYGGMWYLKGTVRS</sequence>
<feature type="domain" description="DNA-directed RNA polymerase III subunit RPC5 C-terminal" evidence="1">
    <location>
        <begin position="119"/>
        <end position="221"/>
    </location>
</feature>
<proteinExistence type="predicted"/>
<gene>
    <name evidence="2" type="ORF">Z043_107664</name>
</gene>
<evidence type="ECO:0000313" key="2">
    <source>
        <dbReference type="EMBL" id="KPP73264.1"/>
    </source>
</evidence>
<dbReference type="InterPro" id="IPR045576">
    <property type="entry name" value="RPC5_C"/>
</dbReference>
<dbReference type="Pfam" id="PF19725">
    <property type="entry name" value="RPC5_C"/>
    <property type="match status" value="1"/>
</dbReference>
<name>A0A0P7YYN4_SCLFO</name>